<evidence type="ECO:0000313" key="2">
    <source>
        <dbReference type="EMBL" id="MPN48234.1"/>
    </source>
</evidence>
<proteinExistence type="predicted"/>
<dbReference type="Pfam" id="PF00903">
    <property type="entry name" value="Glyoxalase"/>
    <property type="match status" value="1"/>
</dbReference>
<gene>
    <name evidence="2" type="ORF">SDC9_195839</name>
</gene>
<organism evidence="2">
    <name type="scientific">bioreactor metagenome</name>
    <dbReference type="NCBI Taxonomy" id="1076179"/>
    <lineage>
        <taxon>unclassified sequences</taxon>
        <taxon>metagenomes</taxon>
        <taxon>ecological metagenomes</taxon>
    </lineage>
</organism>
<dbReference type="InterPro" id="IPR028973">
    <property type="entry name" value="PhnB-like"/>
</dbReference>
<dbReference type="SUPFAM" id="SSF54593">
    <property type="entry name" value="Glyoxalase/Bleomycin resistance protein/Dihydroxybiphenyl dioxygenase"/>
    <property type="match status" value="1"/>
</dbReference>
<dbReference type="InterPro" id="IPR004360">
    <property type="entry name" value="Glyas_Fos-R_dOase_dom"/>
</dbReference>
<dbReference type="CDD" id="cd06588">
    <property type="entry name" value="PhnB_like"/>
    <property type="match status" value="1"/>
</dbReference>
<dbReference type="InterPro" id="IPR029068">
    <property type="entry name" value="Glyas_Bleomycin-R_OHBP_Dase"/>
</dbReference>
<dbReference type="PANTHER" id="PTHR33990:SF1">
    <property type="entry name" value="PROTEIN YJDN"/>
    <property type="match status" value="1"/>
</dbReference>
<dbReference type="EMBL" id="VSSQ01110360">
    <property type="protein sequence ID" value="MPN48234.1"/>
    <property type="molecule type" value="Genomic_DNA"/>
</dbReference>
<evidence type="ECO:0000259" key="1">
    <source>
        <dbReference type="Pfam" id="PF00903"/>
    </source>
</evidence>
<sequence>MEGMPIPDEDRNLVMHVSLPIGDDILMGSDVSSHVKSHFKSGNNNYISLMPDSREEADRLFNELSAGGEVEMPMEEMFWGDYFGSFRDRFGIWWMINFPLRQS</sequence>
<accession>A0A645IIV2</accession>
<dbReference type="AlphaFoldDB" id="A0A645IIV2"/>
<comment type="caution">
    <text evidence="2">The sequence shown here is derived from an EMBL/GenBank/DDBJ whole genome shotgun (WGS) entry which is preliminary data.</text>
</comment>
<reference evidence="2" key="1">
    <citation type="submission" date="2019-08" db="EMBL/GenBank/DDBJ databases">
        <authorList>
            <person name="Kucharzyk K."/>
            <person name="Murdoch R.W."/>
            <person name="Higgins S."/>
            <person name="Loffler F."/>
        </authorList>
    </citation>
    <scope>NUCLEOTIDE SEQUENCE</scope>
</reference>
<dbReference type="Gene3D" id="3.10.180.10">
    <property type="entry name" value="2,3-Dihydroxybiphenyl 1,2-Dioxygenase, domain 1"/>
    <property type="match status" value="1"/>
</dbReference>
<feature type="domain" description="Glyoxalase/fosfomycin resistance/dioxygenase" evidence="1">
    <location>
        <begin position="41"/>
        <end position="96"/>
    </location>
</feature>
<protein>
    <recommendedName>
        <fullName evidence="1">Glyoxalase/fosfomycin resistance/dioxygenase domain-containing protein</fullName>
    </recommendedName>
</protein>
<name>A0A645IIV2_9ZZZZ</name>
<dbReference type="PANTHER" id="PTHR33990">
    <property type="entry name" value="PROTEIN YJDN-RELATED"/>
    <property type="match status" value="1"/>
</dbReference>